<dbReference type="RefSeq" id="WP_017031927.1">
    <property type="nucleotide sequence ID" value="NZ_AP024865.1"/>
</dbReference>
<evidence type="ECO:0000313" key="2">
    <source>
        <dbReference type="EMBL" id="NMR71311.1"/>
    </source>
</evidence>
<reference evidence="2 3" key="1">
    <citation type="submission" date="2020-04" db="EMBL/GenBank/DDBJ databases">
        <title>WGS-Seq of Vibrio isolated by the O'Toole Lab.</title>
        <authorList>
            <person name="Mckone K.P."/>
            <person name="Whitaker R."/>
            <person name="Sevigney J.L."/>
            <person name="Herring J.B."/>
            <person name="O'Toole G."/>
        </authorList>
    </citation>
    <scope>NUCLEOTIDE SEQUENCE [LARGE SCALE GENOMIC DNA]</scope>
    <source>
        <strain evidence="2 3">BS_02</strain>
    </source>
</reference>
<dbReference type="Proteomes" id="UP000590068">
    <property type="component" value="Unassembled WGS sequence"/>
</dbReference>
<evidence type="ECO:0000313" key="3">
    <source>
        <dbReference type="Proteomes" id="UP000590068"/>
    </source>
</evidence>
<name>A0ABX1UDT9_9VIBR</name>
<proteinExistence type="predicted"/>
<accession>A0ABX1UDT9</accession>
<comment type="caution">
    <text evidence="2">The sequence shown here is derived from an EMBL/GenBank/DDBJ whole genome shotgun (WGS) entry which is preliminary data.</text>
</comment>
<evidence type="ECO:0000256" key="1">
    <source>
        <dbReference type="SAM" id="Phobius"/>
    </source>
</evidence>
<keyword evidence="1" id="KW-1133">Transmembrane helix</keyword>
<dbReference type="EMBL" id="JABCJR010000033">
    <property type="protein sequence ID" value="NMR71311.1"/>
    <property type="molecule type" value="Genomic_DNA"/>
</dbReference>
<gene>
    <name evidence="2" type="ORF">HJ568_15250</name>
</gene>
<organism evidence="2 3">
    <name type="scientific">Vibrio breoganii</name>
    <dbReference type="NCBI Taxonomy" id="553239"/>
    <lineage>
        <taxon>Bacteria</taxon>
        <taxon>Pseudomonadati</taxon>
        <taxon>Pseudomonadota</taxon>
        <taxon>Gammaproteobacteria</taxon>
        <taxon>Vibrionales</taxon>
        <taxon>Vibrionaceae</taxon>
        <taxon>Vibrio</taxon>
    </lineage>
</organism>
<sequence length="48" mass="5329">MNKKMMFWGNQGGTLVAFIIAMIAWAFNLHVLFGVFILATLVKAAQSQ</sequence>
<keyword evidence="1" id="KW-0812">Transmembrane</keyword>
<keyword evidence="1" id="KW-0472">Membrane</keyword>
<keyword evidence="3" id="KW-1185">Reference proteome</keyword>
<dbReference type="GeneID" id="77307973"/>
<protein>
    <submittedName>
        <fullName evidence="2">Uncharacterized protein</fullName>
    </submittedName>
</protein>
<feature type="transmembrane region" description="Helical" evidence="1">
    <location>
        <begin position="15"/>
        <end position="42"/>
    </location>
</feature>